<keyword evidence="9" id="KW-1185">Reference proteome</keyword>
<proteinExistence type="inferred from homology"/>
<feature type="transmembrane region" description="Helical" evidence="6">
    <location>
        <begin position="107"/>
        <end position="125"/>
    </location>
</feature>
<accession>A0A6P1NCZ0</accession>
<feature type="transmembrane region" description="Helical" evidence="6">
    <location>
        <begin position="9"/>
        <end position="27"/>
    </location>
</feature>
<keyword evidence="3 6" id="KW-0812">Transmembrane</keyword>
<dbReference type="EMBL" id="CP047652">
    <property type="protein sequence ID" value="QHI95319.1"/>
    <property type="molecule type" value="Genomic_DNA"/>
</dbReference>
<reference evidence="8 9" key="1">
    <citation type="submission" date="2020-01" db="EMBL/GenBank/DDBJ databases">
        <title>Genome sequencing of strain KACC 21507.</title>
        <authorList>
            <person name="Heo J."/>
            <person name="Kim S.-J."/>
            <person name="Kim J.-S."/>
            <person name="Hong S.-B."/>
            <person name="Kwon S.-W."/>
        </authorList>
    </citation>
    <scope>NUCLEOTIDE SEQUENCE [LARGE SCALE GENOMIC DNA]</scope>
    <source>
        <strain evidence="8 9">KACC 21507</strain>
    </source>
</reference>
<evidence type="ECO:0000313" key="8">
    <source>
        <dbReference type="EMBL" id="QHI95319.1"/>
    </source>
</evidence>
<dbReference type="Proteomes" id="UP000463975">
    <property type="component" value="Chromosome"/>
</dbReference>
<keyword evidence="4 6" id="KW-1133">Transmembrane helix</keyword>
<gene>
    <name evidence="8" type="ORF">GT348_02645</name>
</gene>
<name>A0A6P1NCZ0_9PROT</name>
<protein>
    <submittedName>
        <fullName evidence="8">GtrA family protein</fullName>
    </submittedName>
</protein>
<feature type="domain" description="GtrA/DPMS transmembrane" evidence="7">
    <location>
        <begin position="11"/>
        <end position="130"/>
    </location>
</feature>
<evidence type="ECO:0000256" key="6">
    <source>
        <dbReference type="SAM" id="Phobius"/>
    </source>
</evidence>
<feature type="transmembrane region" description="Helical" evidence="6">
    <location>
        <begin position="74"/>
        <end position="95"/>
    </location>
</feature>
<dbReference type="KEGG" id="bomb:GT348_02645"/>
<dbReference type="RefSeq" id="WP_160618397.1">
    <property type="nucleotide sequence ID" value="NZ_CP047652.1"/>
</dbReference>
<evidence type="ECO:0000256" key="5">
    <source>
        <dbReference type="ARBA" id="ARBA00023136"/>
    </source>
</evidence>
<evidence type="ECO:0000256" key="2">
    <source>
        <dbReference type="ARBA" id="ARBA00009399"/>
    </source>
</evidence>
<evidence type="ECO:0000256" key="4">
    <source>
        <dbReference type="ARBA" id="ARBA00022989"/>
    </source>
</evidence>
<organism evidence="8 9">
    <name type="scientific">Aristophania vespae</name>
    <dbReference type="NCBI Taxonomy" id="2697033"/>
    <lineage>
        <taxon>Bacteria</taxon>
        <taxon>Pseudomonadati</taxon>
        <taxon>Pseudomonadota</taxon>
        <taxon>Alphaproteobacteria</taxon>
        <taxon>Acetobacterales</taxon>
        <taxon>Acetobacteraceae</taxon>
        <taxon>Aristophania</taxon>
    </lineage>
</organism>
<evidence type="ECO:0000313" key="9">
    <source>
        <dbReference type="Proteomes" id="UP000463975"/>
    </source>
</evidence>
<comment type="subcellular location">
    <subcellularLocation>
        <location evidence="1">Membrane</location>
        <topology evidence="1">Multi-pass membrane protein</topology>
    </subcellularLocation>
</comment>
<keyword evidence="5 6" id="KW-0472">Membrane</keyword>
<dbReference type="InterPro" id="IPR007267">
    <property type="entry name" value="GtrA_DPMS_TM"/>
</dbReference>
<sequence>MNWAFLTEFFRFGLVGTTGLLIDWLTLNLCLEFSPFHIAVLCAYFTSASWNWCLNRIWTFRKSSRDSQKPAFQWVRFILANIPGFFINRGITLILHHYVPHMRNETLLILFCGALGGMIANFLLTRRCVFFATNKP</sequence>
<evidence type="ECO:0000259" key="7">
    <source>
        <dbReference type="Pfam" id="PF04138"/>
    </source>
</evidence>
<feature type="transmembrane region" description="Helical" evidence="6">
    <location>
        <begin position="33"/>
        <end position="53"/>
    </location>
</feature>
<dbReference type="PANTHER" id="PTHR38459">
    <property type="entry name" value="PROPHAGE BACTOPRENOL-LINKED GLUCOSE TRANSLOCASE HOMOLOG"/>
    <property type="match status" value="1"/>
</dbReference>
<dbReference type="InterPro" id="IPR051401">
    <property type="entry name" value="GtrA_CellWall_Glycosyl"/>
</dbReference>
<dbReference type="GO" id="GO:0000271">
    <property type="term" value="P:polysaccharide biosynthetic process"/>
    <property type="evidence" value="ECO:0007669"/>
    <property type="project" value="InterPro"/>
</dbReference>
<evidence type="ECO:0000256" key="3">
    <source>
        <dbReference type="ARBA" id="ARBA00022692"/>
    </source>
</evidence>
<dbReference type="AlphaFoldDB" id="A0A6P1NCZ0"/>
<dbReference type="GO" id="GO:0005886">
    <property type="term" value="C:plasma membrane"/>
    <property type="evidence" value="ECO:0007669"/>
    <property type="project" value="TreeGrafter"/>
</dbReference>
<evidence type="ECO:0000256" key="1">
    <source>
        <dbReference type="ARBA" id="ARBA00004141"/>
    </source>
</evidence>
<comment type="similarity">
    <text evidence="2">Belongs to the GtrA family.</text>
</comment>
<dbReference type="Pfam" id="PF04138">
    <property type="entry name" value="GtrA_DPMS_TM"/>
    <property type="match status" value="1"/>
</dbReference>
<dbReference type="PANTHER" id="PTHR38459:SF1">
    <property type="entry name" value="PROPHAGE BACTOPRENOL-LINKED GLUCOSE TRANSLOCASE HOMOLOG"/>
    <property type="match status" value="1"/>
</dbReference>